<name>E4RQE5_LEAB4</name>
<dbReference type="AlphaFoldDB" id="E4RQE5"/>
<feature type="domain" description="Polyphosphate kinase middle" evidence="8">
    <location>
        <begin position="160"/>
        <end position="343"/>
    </location>
</feature>
<gene>
    <name evidence="6" type="primary">ppk</name>
    <name evidence="12" type="ordered locus">Lbys_2691</name>
</gene>
<accession>E4RQE5</accession>
<dbReference type="GO" id="GO:0006799">
    <property type="term" value="P:polyphosphate biosynthetic process"/>
    <property type="evidence" value="ECO:0007669"/>
    <property type="project" value="UniProtKB-UniRule"/>
</dbReference>
<proteinExistence type="inferred from homology"/>
<feature type="active site" description="Phosphohistidine intermediate" evidence="6">
    <location>
        <position position="474"/>
    </location>
</feature>
<dbReference type="OrthoDB" id="9761456at2"/>
<dbReference type="SUPFAM" id="SSF143724">
    <property type="entry name" value="PHP14-like"/>
    <property type="match status" value="1"/>
</dbReference>
<comment type="catalytic activity">
    <reaction evidence="6 7">
        <text>[phosphate](n) + ATP = [phosphate](n+1) + ADP</text>
        <dbReference type="Rhea" id="RHEA:19573"/>
        <dbReference type="Rhea" id="RHEA-COMP:9859"/>
        <dbReference type="Rhea" id="RHEA-COMP:14280"/>
        <dbReference type="ChEBI" id="CHEBI:16838"/>
        <dbReference type="ChEBI" id="CHEBI:30616"/>
        <dbReference type="ChEBI" id="CHEBI:456216"/>
        <dbReference type="EC" id="2.7.4.1"/>
    </reaction>
</comment>
<dbReference type="SUPFAM" id="SSF56024">
    <property type="entry name" value="Phospholipase D/nuclease"/>
    <property type="match status" value="2"/>
</dbReference>
<keyword evidence="1 6" id="KW-0597">Phosphoprotein</keyword>
<keyword evidence="6" id="KW-0479">Metal-binding</keyword>
<dbReference type="CDD" id="cd09168">
    <property type="entry name" value="PLDc_PaPPK1_C2_like"/>
    <property type="match status" value="1"/>
</dbReference>
<feature type="domain" description="Polyphosphate kinase C-terminal" evidence="11">
    <location>
        <begin position="370"/>
        <end position="535"/>
    </location>
</feature>
<keyword evidence="3 6" id="KW-0547">Nucleotide-binding</keyword>
<dbReference type="InterPro" id="IPR025198">
    <property type="entry name" value="PPK_N_dom"/>
</dbReference>
<evidence type="ECO:0000256" key="7">
    <source>
        <dbReference type="RuleBase" id="RU003800"/>
    </source>
</evidence>
<keyword evidence="4 6" id="KW-0418">Kinase</keyword>
<dbReference type="InterPro" id="IPR025200">
    <property type="entry name" value="PPK_C_dom2"/>
</dbReference>
<dbReference type="Gene3D" id="1.20.58.310">
    <property type="entry name" value="Polyphosphate kinase N-terminal domain"/>
    <property type="match status" value="1"/>
</dbReference>
<dbReference type="Gene3D" id="3.30.1840.10">
    <property type="entry name" value="Polyphosphate kinase middle domain"/>
    <property type="match status" value="1"/>
</dbReference>
<dbReference type="InterPro" id="IPR041108">
    <property type="entry name" value="PP_kinase_C_1"/>
</dbReference>
<feature type="domain" description="Polyphosphate kinase C-terminal" evidence="10">
    <location>
        <begin position="542"/>
        <end position="708"/>
    </location>
</feature>
<keyword evidence="5 6" id="KW-0067">ATP-binding</keyword>
<dbReference type="PANTHER" id="PTHR30218">
    <property type="entry name" value="POLYPHOSPHATE KINASE"/>
    <property type="match status" value="1"/>
</dbReference>
<keyword evidence="6" id="KW-0460">Magnesium</keyword>
<dbReference type="GO" id="GO:0046872">
    <property type="term" value="F:metal ion binding"/>
    <property type="evidence" value="ECO:0007669"/>
    <property type="project" value="UniProtKB-KW"/>
</dbReference>
<evidence type="ECO:0000256" key="6">
    <source>
        <dbReference type="HAMAP-Rule" id="MF_00347"/>
    </source>
</evidence>
<evidence type="ECO:0000256" key="2">
    <source>
        <dbReference type="ARBA" id="ARBA00022679"/>
    </source>
</evidence>
<reference key="1">
    <citation type="submission" date="2010-11" db="EMBL/GenBank/DDBJ databases">
        <title>The complete genome of Leadbetterella byssophila DSM 17132.</title>
        <authorList>
            <consortium name="US DOE Joint Genome Institute (JGI-PGF)"/>
            <person name="Lucas S."/>
            <person name="Copeland A."/>
            <person name="Lapidus A."/>
            <person name="Glavina del Rio T."/>
            <person name="Dalin E."/>
            <person name="Tice H."/>
            <person name="Bruce D."/>
            <person name="Goodwin L."/>
            <person name="Pitluck S."/>
            <person name="Kyrpides N."/>
            <person name="Mavromatis K."/>
            <person name="Ivanova N."/>
            <person name="Teshima H."/>
            <person name="Brettin T."/>
            <person name="Detter J.C."/>
            <person name="Han C."/>
            <person name="Tapia R."/>
            <person name="Land M."/>
            <person name="Hauser L."/>
            <person name="Markowitz V."/>
            <person name="Cheng J.-F."/>
            <person name="Hugenholtz P."/>
            <person name="Woyke T."/>
            <person name="Wu D."/>
            <person name="Tindall B."/>
            <person name="Pomrenke H.G."/>
            <person name="Brambilla E."/>
            <person name="Klenk H.-P."/>
            <person name="Eisen J.A."/>
        </authorList>
    </citation>
    <scope>NUCLEOTIDE SEQUENCE [LARGE SCALE GENOMIC DNA]</scope>
    <source>
        <strain>DSM 17132</strain>
    </source>
</reference>
<dbReference type="KEGG" id="lby:Lbys_2691"/>
<reference evidence="12 13" key="2">
    <citation type="journal article" date="2011" name="Stand. Genomic Sci.">
        <title>Complete genome sequence of Leadbetterella byssophila type strain (4M15).</title>
        <authorList>
            <person name="Abt B."/>
            <person name="Teshima H."/>
            <person name="Lucas S."/>
            <person name="Lapidus A."/>
            <person name="Del Rio T.G."/>
            <person name="Nolan M."/>
            <person name="Tice H."/>
            <person name="Cheng J.F."/>
            <person name="Pitluck S."/>
            <person name="Liolios K."/>
            <person name="Pagani I."/>
            <person name="Ivanova N."/>
            <person name="Mavromatis K."/>
            <person name="Pati A."/>
            <person name="Tapia R."/>
            <person name="Han C."/>
            <person name="Goodwin L."/>
            <person name="Chen A."/>
            <person name="Palaniappan K."/>
            <person name="Land M."/>
            <person name="Hauser L."/>
            <person name="Chang Y.J."/>
            <person name="Jeffries C.D."/>
            <person name="Rohde M."/>
            <person name="Goker M."/>
            <person name="Tindall B.J."/>
            <person name="Detter J.C."/>
            <person name="Woyke T."/>
            <person name="Bristow J."/>
            <person name="Eisen J.A."/>
            <person name="Markowitz V."/>
            <person name="Hugenholtz P."/>
            <person name="Klenk H.P."/>
            <person name="Kyrpides N.C."/>
        </authorList>
    </citation>
    <scope>NUCLEOTIDE SEQUENCE [LARGE SCALE GENOMIC DNA]</scope>
    <source>
        <strain evidence="13">DSM 17132 / JCM 16389 / KACC 11308 / NBRC 106382 / 4M15</strain>
    </source>
</reference>
<dbReference type="HOGENOM" id="CLU_009678_5_0_10"/>
<dbReference type="InterPro" id="IPR024953">
    <property type="entry name" value="PP_kinase_middle"/>
</dbReference>
<dbReference type="EMBL" id="CP002305">
    <property type="protein sequence ID" value="ADQ18353.1"/>
    <property type="molecule type" value="Genomic_DNA"/>
</dbReference>
<dbReference type="Pfam" id="PF13090">
    <property type="entry name" value="PP_kinase_C"/>
    <property type="match status" value="1"/>
</dbReference>
<dbReference type="InterPro" id="IPR036832">
    <property type="entry name" value="PPK_N_dom_sf"/>
</dbReference>
<dbReference type="PANTHER" id="PTHR30218:SF0">
    <property type="entry name" value="POLYPHOSPHATE KINASE"/>
    <property type="match status" value="1"/>
</dbReference>
<dbReference type="GO" id="GO:0009358">
    <property type="term" value="C:polyphosphate kinase complex"/>
    <property type="evidence" value="ECO:0007669"/>
    <property type="project" value="InterPro"/>
</dbReference>
<feature type="domain" description="Polyphosphate kinase N-terminal" evidence="9">
    <location>
        <begin position="45"/>
        <end position="150"/>
    </location>
</feature>
<organism evidence="12 13">
    <name type="scientific">Leadbetterella byssophila (strain DSM 17132 / JCM 16389 / KACC 11308 / NBRC 106382 / 4M15)</name>
    <dbReference type="NCBI Taxonomy" id="649349"/>
    <lineage>
        <taxon>Bacteria</taxon>
        <taxon>Pseudomonadati</taxon>
        <taxon>Bacteroidota</taxon>
        <taxon>Cytophagia</taxon>
        <taxon>Cytophagales</taxon>
        <taxon>Leadbetterellaceae</taxon>
        <taxon>Leadbetterella</taxon>
    </lineage>
</organism>
<evidence type="ECO:0000259" key="8">
    <source>
        <dbReference type="Pfam" id="PF02503"/>
    </source>
</evidence>
<dbReference type="GO" id="GO:0008976">
    <property type="term" value="F:polyphosphate kinase activity"/>
    <property type="evidence" value="ECO:0007669"/>
    <property type="project" value="UniProtKB-UniRule"/>
</dbReference>
<evidence type="ECO:0000256" key="4">
    <source>
        <dbReference type="ARBA" id="ARBA00022777"/>
    </source>
</evidence>
<dbReference type="EC" id="2.7.4.1" evidence="6 7"/>
<dbReference type="Proteomes" id="UP000007435">
    <property type="component" value="Chromosome"/>
</dbReference>
<evidence type="ECO:0000259" key="10">
    <source>
        <dbReference type="Pfam" id="PF13090"/>
    </source>
</evidence>
<dbReference type="NCBIfam" id="TIGR03705">
    <property type="entry name" value="poly_P_kin"/>
    <property type="match status" value="1"/>
</dbReference>
<dbReference type="GO" id="GO:0005524">
    <property type="term" value="F:ATP binding"/>
    <property type="evidence" value="ECO:0007669"/>
    <property type="project" value="UniProtKB-KW"/>
</dbReference>
<dbReference type="SUPFAM" id="SSF140356">
    <property type="entry name" value="PPK N-terminal domain-like"/>
    <property type="match status" value="1"/>
</dbReference>
<evidence type="ECO:0000256" key="1">
    <source>
        <dbReference type="ARBA" id="ARBA00022553"/>
    </source>
</evidence>
<keyword evidence="13" id="KW-1185">Reference proteome</keyword>
<feature type="binding site" evidence="6">
    <location>
        <position position="444"/>
    </location>
    <ligand>
        <name>Mg(2+)</name>
        <dbReference type="ChEBI" id="CHEBI:18420"/>
    </ligand>
</feature>
<evidence type="ECO:0000313" key="12">
    <source>
        <dbReference type="EMBL" id="ADQ18353.1"/>
    </source>
</evidence>
<dbReference type="InterPro" id="IPR003414">
    <property type="entry name" value="PP_kinase"/>
</dbReference>
<feature type="binding site" evidence="6">
    <location>
        <position position="603"/>
    </location>
    <ligand>
        <name>ATP</name>
        <dbReference type="ChEBI" id="CHEBI:30616"/>
    </ligand>
</feature>
<dbReference type="Pfam" id="PF17941">
    <property type="entry name" value="PP_kinase_C_1"/>
    <property type="match status" value="1"/>
</dbReference>
<protein>
    <recommendedName>
        <fullName evidence="6 7">Polyphosphate kinase</fullName>
        <ecNumber evidence="6 7">2.7.4.1</ecNumber>
    </recommendedName>
    <alternativeName>
        <fullName evidence="6">ATP-polyphosphate phosphotransferase</fullName>
    </alternativeName>
    <alternativeName>
        <fullName evidence="6">Polyphosphoric acid kinase</fullName>
    </alternativeName>
</protein>
<keyword evidence="2 6" id="KW-0808">Transferase</keyword>
<dbReference type="Gene3D" id="3.30.870.10">
    <property type="entry name" value="Endonuclease Chain A"/>
    <property type="match status" value="2"/>
</dbReference>
<comment type="function">
    <text evidence="6 7">Catalyzes the reversible transfer of the terminal phosphate of ATP to form a long-chain polyphosphate (polyP).</text>
</comment>
<feature type="binding site" evidence="6">
    <location>
        <position position="414"/>
    </location>
    <ligand>
        <name>Mg(2+)</name>
        <dbReference type="ChEBI" id="CHEBI:18420"/>
    </ligand>
</feature>
<dbReference type="HAMAP" id="MF_00347">
    <property type="entry name" value="Polyphosphate_kinase"/>
    <property type="match status" value="1"/>
</dbReference>
<feature type="binding site" evidence="6">
    <location>
        <position position="631"/>
    </location>
    <ligand>
        <name>ATP</name>
        <dbReference type="ChEBI" id="CHEBI:30616"/>
    </ligand>
</feature>
<comment type="PTM">
    <text evidence="6 7">An intermediate of this reaction is the autophosphorylated ppk in which a phosphate is covalently linked to a histidine residue through a N-P bond.</text>
</comment>
<evidence type="ECO:0000256" key="5">
    <source>
        <dbReference type="ARBA" id="ARBA00022840"/>
    </source>
</evidence>
<dbReference type="NCBIfam" id="NF003917">
    <property type="entry name" value="PRK05443.1-1"/>
    <property type="match status" value="1"/>
</dbReference>
<dbReference type="Pfam" id="PF13089">
    <property type="entry name" value="PP_kinase_N"/>
    <property type="match status" value="1"/>
</dbReference>
<evidence type="ECO:0000256" key="3">
    <source>
        <dbReference type="ARBA" id="ARBA00022741"/>
    </source>
</evidence>
<feature type="binding site" evidence="6">
    <location>
        <position position="507"/>
    </location>
    <ligand>
        <name>ATP</name>
        <dbReference type="ChEBI" id="CHEBI:30616"/>
    </ligand>
</feature>
<comment type="similarity">
    <text evidence="6 7">Belongs to the polyphosphate kinase 1 (PPK1) family.</text>
</comment>
<dbReference type="PIRSF" id="PIRSF015589">
    <property type="entry name" value="PP_kinase"/>
    <property type="match status" value="1"/>
</dbReference>
<dbReference type="InterPro" id="IPR036830">
    <property type="entry name" value="PP_kinase_middle_dom_sf"/>
</dbReference>
<sequence length="730" mass="84916">MGSVTEGVASFFKDLLNFEMGKSEYDYNPSIRDQKSDSDIERSDFISRDLSWLKFNERVLDQVRNPDLNIFQKFKFLAITGSNLDEFLTVRVGSLYNYLDFGKPRLDYSGLRETAFRKVLLNHIKKFSDERNRLFREELKPLFEANEFKIVEYSELRKDHRQLVNEFFDQMVYPMLTPMVYDHTHTFPILLPKNLILGVVSVDHNVNPDSDDNRKLSFVQIPSNLPKFFEIEDEGMVLFLPIEDVVKHNLTKVYKNVKIESVDLFRIIRNGDFEFEDDELDEDFVNEMKEKIRGRQAGRVVFMVIESSPSTYMMDILKKKWDIDKYNIQINNDLMDYTRLMQIVNHEDFRSYLPKSPSTIPPTNYNKDISIFENIKEHDILLHHPYNSFEPVLHLIERAAEDPNVLSIKLTIYRLAKNSRITAALLRAAENGKHVSALFEIKARFDEENNIREAEKLRKAGCFVIYGIGWLKTHTKLMLIVRKEGSRVVQYAHMSSGNYNEDTSRYYTDVSLLTANEAYTHDIAEFFNAITGHSQPKSYNHLITSPKDMRNAILRMIQREIDNHKKGKTAGICLKINSLEDKDVIEALYAASQAGVKVNLIIRGICCLRPGRAGLSENIKVRSIVGNYLEHARILYFHNAGEPEVFVGSADLMVRSFDKRIESLFQVTNEQLSAQLTHILKANLEDNYNAYELLENGEYVKVETKDLPTLNVHQYFYERDQQNLLTDKLF</sequence>
<dbReference type="NCBIfam" id="NF003921">
    <property type="entry name" value="PRK05443.2-2"/>
    <property type="match status" value="1"/>
</dbReference>
<dbReference type="Pfam" id="PF02503">
    <property type="entry name" value="PP_kinase"/>
    <property type="match status" value="1"/>
</dbReference>
<evidence type="ECO:0000259" key="11">
    <source>
        <dbReference type="Pfam" id="PF17941"/>
    </source>
</evidence>
<dbReference type="STRING" id="649349.Lbys_2691"/>
<comment type="cofactor">
    <cofactor evidence="6">
        <name>Mg(2+)</name>
        <dbReference type="ChEBI" id="CHEBI:18420"/>
    </cofactor>
</comment>
<evidence type="ECO:0000313" key="13">
    <source>
        <dbReference type="Proteomes" id="UP000007435"/>
    </source>
</evidence>
<dbReference type="RefSeq" id="WP_013409387.1">
    <property type="nucleotide sequence ID" value="NC_014655.1"/>
</dbReference>
<dbReference type="eggNOG" id="COG0855">
    <property type="taxonomic scope" value="Bacteria"/>
</dbReference>
<feature type="binding site" evidence="6">
    <location>
        <position position="83"/>
    </location>
    <ligand>
        <name>ATP</name>
        <dbReference type="ChEBI" id="CHEBI:30616"/>
    </ligand>
</feature>
<evidence type="ECO:0000259" key="9">
    <source>
        <dbReference type="Pfam" id="PF13089"/>
    </source>
</evidence>